<dbReference type="CDD" id="cd01650">
    <property type="entry name" value="RT_nLTR_like"/>
    <property type="match status" value="1"/>
</dbReference>
<reference evidence="3" key="1">
    <citation type="journal article" date="1989" name="Proc. Natl. Acad. Sci. U.S.A.">
        <title>A long interspersed repetitive element--the I factor of Drosophila teissieri--is able to transpose in different Drosophila species.</title>
        <authorList>
            <person name="Abad P."/>
            <person name="Vaury C."/>
            <person name="Pelisson A."/>
            <person name="Chaboissier M.C."/>
            <person name="Busseau I."/>
            <person name="Bucheton A."/>
        </authorList>
    </citation>
    <scope>NUCLEOTIDE SEQUENCE</scope>
    <source>
        <strain evidence="3">128.2</strain>
    </source>
</reference>
<sequence>MSLTVIQWNLKGYVNNYSQLLILIKKYSPHIISLQETHIQHTNTIPTPINYKLLTNIATNRFGGVRILVHKSIQYTTLNITSDPEAIAINIQSKIKLNIFSTYISPTKNISDQTLQNTFNIQQTPSLITGDFNGWHPSWGSPTTNTRGKITQRFIDNTHLILLNDKSPTHFSTHNTYSHIDLTLCSPILAPHANWKILNDLHGSDHFPIITTLFPTTNTQKFNRPFFKLKEANWDQYSAHTQQINEKYPTSQNVNKEAAQINRIILYSANLSIPQTSPNAHPTGFHGGTSTSTNCESKNNLRWKKLNRTITLENIIDYRRKNAKFRYELKKRKKEASSSFTSTIHPTTPSSKIWTNIRRFCGLNPIKQIHAISSPENNETTLASNEIANIFAQHLSELSGDWNFSEEFRNNKYRNNLHNYTPSPIAQTIEKNITYLELISALQTLKGSAPGLNRISYQMIKNSSPTTKHRITKLFNEIFNSHIPQAYKTSLIIPILKPNTDKTKTTSYRPISLNCCIAKKLDKIIAKRLWWLVTHSNLLSENQFGFKKGKSTSDCLLYVDYLITKSKMHTSLVTLDFSRAFDRVGVHSIIHQLQEWKTGPKIINYIQNFMINRKIIVRVGPHTSSPLPLSNGIPLGSPISVILFLIAFNKLSNIISLYKEIKFNAYADDFFLIINFKKNTNISLDNLLNDIGNWGSYSGASLSLSKCQHLHICKKHHCTSKISCNNIQIPTVTSLKILGITINNKYKWNTHIYSLLPKLYNKLNIIKCLSSPKFNCNTLSLLNVAKATVIAKLEYGLFLYGHAPKSILNKLKTPFNSAIRLALGAYRSTPINNLLYESNIPSLEMKRDLQIAKLSQNLSFCKNRPIHKFVRHKKYKKKTLSIIDQTIKLSLELNLPYKPIKLHKYKPSWDLPNLIDTSLRGHKKQETSPESYRKLFEHTKNKLKPHSFIFTDGSKINCIITFAITTDTNILKQGILPPYSSVLTSETIAILEAIELIKTRRGKFGIWFDSLSAIDSIKNPNNNSFYPNRIRSLITQLAPKIKIMWIPGHSGIIGNELADQAAKLASNMPLIVTPNINNTDIKRHLKAELATKQKENIINCNQWYQSLNTNNTHTCDYLKQTHQNWTRLDQIKIIRLRLGHTNITHQHYLNPNPITVCPFCQGDLSISHILNSCPSLIQTKQAIFRTLPLDLLSKPNPENIQKILVFLKKTRIIPPNFKKKKQMYNNKHSNHLTN</sequence>
<dbReference type="InterPro" id="IPR043502">
    <property type="entry name" value="DNA/RNA_pol_sf"/>
</dbReference>
<evidence type="ECO:0000259" key="1">
    <source>
        <dbReference type="PROSITE" id="PS50878"/>
    </source>
</evidence>
<dbReference type="EMBL" id="M28878">
    <property type="protein sequence ID" value="AAA74495.1"/>
    <property type="molecule type" value="Genomic_DNA"/>
</dbReference>
<evidence type="ECO:0000313" key="3">
    <source>
        <dbReference type="EMBL" id="AAA74495.1"/>
    </source>
</evidence>
<gene>
    <name evidence="4" type="primary">RTase</name>
</gene>
<name>Q24690_DROTE</name>
<evidence type="ECO:0000259" key="2">
    <source>
        <dbReference type="PROSITE" id="PS50879"/>
    </source>
</evidence>
<dbReference type="Gene3D" id="3.30.420.10">
    <property type="entry name" value="Ribonuclease H-like superfamily/Ribonuclease H"/>
    <property type="match status" value="1"/>
</dbReference>
<dbReference type="Pfam" id="PF00075">
    <property type="entry name" value="RNase_H"/>
    <property type="match status" value="1"/>
</dbReference>
<dbReference type="Gene3D" id="3.60.10.10">
    <property type="entry name" value="Endonuclease/exonuclease/phosphatase"/>
    <property type="match status" value="1"/>
</dbReference>
<dbReference type="SUPFAM" id="SSF56672">
    <property type="entry name" value="DNA/RNA polymerases"/>
    <property type="match status" value="1"/>
</dbReference>
<evidence type="ECO:0000313" key="4">
    <source>
        <dbReference type="FlyBase" id="FBgn0017925"/>
    </source>
</evidence>
<dbReference type="PANTHER" id="PTHR36688">
    <property type="entry name" value="ENDO/EXONUCLEASE/PHOSPHATASE DOMAIN-CONTAINING PROTEIN"/>
    <property type="match status" value="1"/>
</dbReference>
<dbReference type="PROSITE" id="PS50878">
    <property type="entry name" value="RT_POL"/>
    <property type="match status" value="1"/>
</dbReference>
<dbReference type="SUPFAM" id="SSF56219">
    <property type="entry name" value="DNase I-like"/>
    <property type="match status" value="1"/>
</dbReference>
<proteinExistence type="predicted"/>
<dbReference type="GO" id="GO:0004523">
    <property type="term" value="F:RNA-DNA hybrid ribonuclease activity"/>
    <property type="evidence" value="ECO:0007669"/>
    <property type="project" value="InterPro"/>
</dbReference>
<dbReference type="PROSITE" id="PS50879">
    <property type="entry name" value="RNASE_H_1"/>
    <property type="match status" value="1"/>
</dbReference>
<accession>Q24690</accession>
<dbReference type="Pfam" id="PF00078">
    <property type="entry name" value="RVT_1"/>
    <property type="match status" value="1"/>
</dbReference>
<protein>
    <recommendedName>
        <fullName evidence="5">Pol protein</fullName>
    </recommendedName>
</protein>
<dbReference type="GO" id="GO:0071897">
    <property type="term" value="P:DNA biosynthetic process"/>
    <property type="evidence" value="ECO:0007669"/>
    <property type="project" value="UniProtKB-ARBA"/>
</dbReference>
<dbReference type="InterPro" id="IPR005135">
    <property type="entry name" value="Endo/exonuclease/phosphatase"/>
</dbReference>
<dbReference type="InterPro" id="IPR002156">
    <property type="entry name" value="RNaseH_domain"/>
</dbReference>
<dbReference type="GO" id="GO:0003676">
    <property type="term" value="F:nucleic acid binding"/>
    <property type="evidence" value="ECO:0007669"/>
    <property type="project" value="InterPro"/>
</dbReference>
<dbReference type="FlyBase" id="FBgn0017925">
    <property type="gene designation" value="Dtei\I-element\RTase"/>
</dbReference>
<dbReference type="InterPro" id="IPR036397">
    <property type="entry name" value="RNaseH_sf"/>
</dbReference>
<dbReference type="InterPro" id="IPR000477">
    <property type="entry name" value="RT_dom"/>
</dbReference>
<dbReference type="InterPro" id="IPR012337">
    <property type="entry name" value="RNaseH-like_sf"/>
</dbReference>
<dbReference type="CDD" id="cd09077">
    <property type="entry name" value="R1-I-EN"/>
    <property type="match status" value="1"/>
</dbReference>
<dbReference type="SUPFAM" id="SSF53098">
    <property type="entry name" value="Ribonuclease H-like"/>
    <property type="match status" value="1"/>
</dbReference>
<dbReference type="CDD" id="cd09276">
    <property type="entry name" value="Rnase_HI_RT_non_LTR"/>
    <property type="match status" value="1"/>
</dbReference>
<dbReference type="InterPro" id="IPR052560">
    <property type="entry name" value="RdDP_mobile_element"/>
</dbReference>
<dbReference type="PANTHER" id="PTHR36688:SF2">
    <property type="entry name" value="ENDONUCLEASE_EXONUCLEASE_PHOSPHATASE DOMAIN-CONTAINING PROTEIN"/>
    <property type="match status" value="1"/>
</dbReference>
<organism evidence="3">
    <name type="scientific">Drosophila teissieri</name>
    <name type="common">Fruit fly</name>
    <dbReference type="NCBI Taxonomy" id="7243"/>
    <lineage>
        <taxon>Eukaryota</taxon>
        <taxon>Metazoa</taxon>
        <taxon>Ecdysozoa</taxon>
        <taxon>Arthropoda</taxon>
        <taxon>Hexapoda</taxon>
        <taxon>Insecta</taxon>
        <taxon>Pterygota</taxon>
        <taxon>Neoptera</taxon>
        <taxon>Endopterygota</taxon>
        <taxon>Diptera</taxon>
        <taxon>Brachycera</taxon>
        <taxon>Muscomorpha</taxon>
        <taxon>Ephydroidea</taxon>
        <taxon>Drosophilidae</taxon>
        <taxon>Drosophila</taxon>
        <taxon>Sophophora</taxon>
    </lineage>
</organism>
<dbReference type="InterPro" id="IPR036691">
    <property type="entry name" value="Endo/exonu/phosph_ase_sf"/>
</dbReference>
<evidence type="ECO:0008006" key="5">
    <source>
        <dbReference type="Google" id="ProtNLM"/>
    </source>
</evidence>
<feature type="domain" description="RNase H type-1" evidence="2">
    <location>
        <begin position="943"/>
        <end position="1067"/>
    </location>
</feature>
<feature type="domain" description="Reverse transcriptase" evidence="1">
    <location>
        <begin position="476"/>
        <end position="742"/>
    </location>
</feature>
<dbReference type="GO" id="GO:0042575">
    <property type="term" value="C:DNA polymerase complex"/>
    <property type="evidence" value="ECO:0007669"/>
    <property type="project" value="UniProtKB-ARBA"/>
</dbReference>
<dbReference type="AlphaFoldDB" id="Q24690"/>
<dbReference type="Pfam" id="PF14529">
    <property type="entry name" value="Exo_endo_phos_2"/>
    <property type="match status" value="1"/>
</dbReference>
<dbReference type="PIR" id="B36186">
    <property type="entry name" value="B36186"/>
</dbReference>